<protein>
    <submittedName>
        <fullName evidence="2">Radical SAM domain protein</fullName>
    </submittedName>
</protein>
<name>A0A1K1LHJ7_9BACT</name>
<dbReference type="OrthoDB" id="5405220at2"/>
<dbReference type="Proteomes" id="UP000186323">
    <property type="component" value="Chromosome I"/>
</dbReference>
<feature type="region of interest" description="Disordered" evidence="1">
    <location>
        <begin position="349"/>
        <end position="369"/>
    </location>
</feature>
<reference evidence="3" key="1">
    <citation type="submission" date="2016-10" db="EMBL/GenBank/DDBJ databases">
        <authorList>
            <person name="Wegmann U."/>
        </authorList>
    </citation>
    <scope>NUCLEOTIDE SEQUENCE [LARGE SCALE GENOMIC DNA]</scope>
</reference>
<dbReference type="InterPro" id="IPR013785">
    <property type="entry name" value="Aldolase_TIM"/>
</dbReference>
<dbReference type="KEGG" id="dpg:DESPIGER_2362"/>
<accession>A0A1K1LHJ7</accession>
<dbReference type="SUPFAM" id="SSF102114">
    <property type="entry name" value="Radical SAM enzymes"/>
    <property type="match status" value="1"/>
</dbReference>
<dbReference type="Gene3D" id="3.20.20.70">
    <property type="entry name" value="Aldolase class I"/>
    <property type="match status" value="1"/>
</dbReference>
<evidence type="ECO:0000313" key="3">
    <source>
        <dbReference type="Proteomes" id="UP000186323"/>
    </source>
</evidence>
<dbReference type="EMBL" id="LT630450">
    <property type="protein sequence ID" value="SFV74183.1"/>
    <property type="molecule type" value="Genomic_DNA"/>
</dbReference>
<evidence type="ECO:0000256" key="1">
    <source>
        <dbReference type="SAM" id="MobiDB-lite"/>
    </source>
</evidence>
<dbReference type="InterPro" id="IPR058240">
    <property type="entry name" value="rSAM_sf"/>
</dbReference>
<dbReference type="AlphaFoldDB" id="A0A1K1LHJ7"/>
<keyword evidence="3" id="KW-1185">Reference proteome</keyword>
<sequence length="369" mass="38874">MTGIKREGDAPAAGREDVLLLEKVRRRTLEGKLPARDDILTMLAWKADSPQAVLLGKTARHMARLLAGNRGKVWAAIGVDCVPCPMDCAFCAFGQSRGIVRRARRWRGEEVVRAAAAFAAAGASWVVLRTTEAYGLEALCGLAARVRNVLPSSCCLVANTRQLDGPGAASLRRAGVGLLYHALRLGEGRDTPFDPRARRQSLHRIHAEGLGPAHLVEPVGSEHTDEEIADVLLAGLESGTKVCGVMARVPVPGSPLASFPPVSGGRLAQLVAVTRLCCGPGTPDICVHPPVAQAVDWGANVLVVETGAIPRDEEGAVRGPWQGFSVAEAARLLASCGYLTEAAQARPATLPDDARLRDGGQPAPDACRA</sequence>
<gene>
    <name evidence="2" type="ORF">DESPIGER_2362</name>
</gene>
<proteinExistence type="predicted"/>
<organism evidence="2 3">
    <name type="scientific">Desulfovibrio piger</name>
    <dbReference type="NCBI Taxonomy" id="901"/>
    <lineage>
        <taxon>Bacteria</taxon>
        <taxon>Pseudomonadati</taxon>
        <taxon>Thermodesulfobacteriota</taxon>
        <taxon>Desulfovibrionia</taxon>
        <taxon>Desulfovibrionales</taxon>
        <taxon>Desulfovibrionaceae</taxon>
        <taxon>Desulfovibrio</taxon>
    </lineage>
</organism>
<evidence type="ECO:0000313" key="2">
    <source>
        <dbReference type="EMBL" id="SFV74183.1"/>
    </source>
</evidence>
<dbReference type="RefSeq" id="WP_072336918.1">
    <property type="nucleotide sequence ID" value="NZ_DBGALU010000029.1"/>
</dbReference>